<proteinExistence type="predicted"/>
<dbReference type="Pfam" id="PF13641">
    <property type="entry name" value="Glyco_tranf_2_3"/>
    <property type="match status" value="1"/>
</dbReference>
<dbReference type="EMBL" id="VGJJ01000004">
    <property type="protein sequence ID" value="MBM3281920.1"/>
    <property type="molecule type" value="Genomic_DNA"/>
</dbReference>
<dbReference type="InterPro" id="IPR050256">
    <property type="entry name" value="Glycosyltransferase_2"/>
</dbReference>
<feature type="region of interest" description="Disordered" evidence="1">
    <location>
        <begin position="309"/>
        <end position="331"/>
    </location>
</feature>
<name>A0A8T4C7K1_9ARCH</name>
<organism evidence="2 3">
    <name type="scientific">Candidatus Iainarchaeum sp</name>
    <dbReference type="NCBI Taxonomy" id="3101447"/>
    <lineage>
        <taxon>Archaea</taxon>
        <taxon>Candidatus Iainarchaeota</taxon>
        <taxon>Candidatus Iainarchaeia</taxon>
        <taxon>Candidatus Iainarchaeales</taxon>
        <taxon>Candidatus Iainarchaeaceae</taxon>
        <taxon>Candidatus Iainarchaeum</taxon>
    </lineage>
</organism>
<accession>A0A8T4C7K1</accession>
<dbReference type="AlphaFoldDB" id="A0A8T4C7K1"/>
<feature type="compositionally biased region" description="Basic residues" evidence="1">
    <location>
        <begin position="321"/>
        <end position="331"/>
    </location>
</feature>
<evidence type="ECO:0000313" key="2">
    <source>
        <dbReference type="EMBL" id="MBM3281920.1"/>
    </source>
</evidence>
<sequence>MKTTPNTSQNEVVVLMPARNESRNLPSAIYAVNTSQDVDAKTHVIVGANACTDNTVDVLETLKLKHKNLDYVIESVPGKPRALNALMDRAEKTRKLGTSDVVLFLDADAQVQESTIADLTMMLRRNKKLNAVSANDVAAIPNSESVLDHLLFGISEISLSSLALRDRKASCMAVRANVVRGVRFPEHVIADDLWLQMYLGIDTVETHPTASVTVQSPKTFFRFAESRVKHLMGLYQLEEFFPHSHVREHFPTGTHDHAEALLRDAELQDEFVRLPGVYQLASVLALPIHAALKAAAFVGYRMSPQMKNTAKPIPTITESRSRRRTRHAANA</sequence>
<evidence type="ECO:0000313" key="3">
    <source>
        <dbReference type="Proteomes" id="UP000774699"/>
    </source>
</evidence>
<dbReference type="PANTHER" id="PTHR48090">
    <property type="entry name" value="UNDECAPRENYL-PHOSPHATE 4-DEOXY-4-FORMAMIDO-L-ARABINOSE TRANSFERASE-RELATED"/>
    <property type="match status" value="1"/>
</dbReference>
<dbReference type="SUPFAM" id="SSF53448">
    <property type="entry name" value="Nucleotide-diphospho-sugar transferases"/>
    <property type="match status" value="1"/>
</dbReference>
<protein>
    <submittedName>
        <fullName evidence="2">Glycosyltransferase</fullName>
    </submittedName>
</protein>
<dbReference type="Proteomes" id="UP000774699">
    <property type="component" value="Unassembled WGS sequence"/>
</dbReference>
<dbReference type="InterPro" id="IPR029044">
    <property type="entry name" value="Nucleotide-diphossugar_trans"/>
</dbReference>
<dbReference type="Gene3D" id="3.90.550.10">
    <property type="entry name" value="Spore Coat Polysaccharide Biosynthesis Protein SpsA, Chain A"/>
    <property type="match status" value="1"/>
</dbReference>
<dbReference type="PANTHER" id="PTHR48090:SF6">
    <property type="entry name" value="SLR5056 PROTEIN"/>
    <property type="match status" value="1"/>
</dbReference>
<reference evidence="2" key="1">
    <citation type="submission" date="2019-03" db="EMBL/GenBank/DDBJ databases">
        <title>Lake Tanganyika Metagenome-Assembled Genomes (MAGs).</title>
        <authorList>
            <person name="Tran P."/>
        </authorList>
    </citation>
    <scope>NUCLEOTIDE SEQUENCE</scope>
    <source>
        <strain evidence="2">M_DeepCast_50m_m2_156</strain>
    </source>
</reference>
<evidence type="ECO:0000256" key="1">
    <source>
        <dbReference type="SAM" id="MobiDB-lite"/>
    </source>
</evidence>
<gene>
    <name evidence="2" type="ORF">FJY86_01080</name>
</gene>
<comment type="caution">
    <text evidence="2">The sequence shown here is derived from an EMBL/GenBank/DDBJ whole genome shotgun (WGS) entry which is preliminary data.</text>
</comment>